<feature type="region of interest" description="Disordered" evidence="1">
    <location>
        <begin position="1"/>
        <end position="28"/>
    </location>
</feature>
<dbReference type="AlphaFoldDB" id="A0AAD7HPY5"/>
<evidence type="ECO:0000256" key="1">
    <source>
        <dbReference type="SAM" id="MobiDB-lite"/>
    </source>
</evidence>
<sequence>MISTPQTPRGSDRTASPARHYPRAQPRRQVFPWQLEPVPLCRRGKSIASQVHPIGLTLPQNCRACQPAYAHYFNHADPFALPATPESIWGPTAVRPCGRQRGQSPTRRRARAGRYTVVNALDMLLLMGLDTEYARRSKRQQPELFEAGRQLRALVAQLGPRAVPERGREARRRRPGHGHPCAPILAPILAPQTPRASPRTPNLACNCLSPRYKPPDAIPARKTRAHNPARLTPLAHPSAADPAHAVVPATPSSGVLGAKGDGVADAGDGTGENGTFPRTSFFSFPVPSPLLFCTATCTGGLARARSPLCVASSLNNDAPLDKPGHRTSTSALAASSALPSINRFAPGDDSLHRRCHCGVTETRRRLFTSRVGSSKAPRKTILCSAPGTVSCFSPAARTTALRLASRAAPSPECAFDAAPPRPSQHRLHRRIATRTRAAVNSRRRAVVQSGATPAFLSDGRLFLARRTGQSLLKALPCLTTSSTPVADSTDAPCLSRDPLLFCGPL</sequence>
<accession>A0AAD7HPY5</accession>
<proteinExistence type="predicted"/>
<evidence type="ECO:0000313" key="3">
    <source>
        <dbReference type="Proteomes" id="UP001215280"/>
    </source>
</evidence>
<keyword evidence="3" id="KW-1185">Reference proteome</keyword>
<name>A0AAD7HPY5_9AGAR</name>
<dbReference type="Proteomes" id="UP001215280">
    <property type="component" value="Unassembled WGS sequence"/>
</dbReference>
<dbReference type="EMBL" id="JARJLG010000226">
    <property type="protein sequence ID" value="KAJ7725666.1"/>
    <property type="molecule type" value="Genomic_DNA"/>
</dbReference>
<evidence type="ECO:0000313" key="2">
    <source>
        <dbReference type="EMBL" id="KAJ7725666.1"/>
    </source>
</evidence>
<comment type="caution">
    <text evidence="2">The sequence shown here is derived from an EMBL/GenBank/DDBJ whole genome shotgun (WGS) entry which is preliminary data.</text>
</comment>
<protein>
    <submittedName>
        <fullName evidence="2">Uncharacterized protein</fullName>
    </submittedName>
</protein>
<organism evidence="2 3">
    <name type="scientific">Mycena maculata</name>
    <dbReference type="NCBI Taxonomy" id="230809"/>
    <lineage>
        <taxon>Eukaryota</taxon>
        <taxon>Fungi</taxon>
        <taxon>Dikarya</taxon>
        <taxon>Basidiomycota</taxon>
        <taxon>Agaricomycotina</taxon>
        <taxon>Agaricomycetes</taxon>
        <taxon>Agaricomycetidae</taxon>
        <taxon>Agaricales</taxon>
        <taxon>Marasmiineae</taxon>
        <taxon>Mycenaceae</taxon>
        <taxon>Mycena</taxon>
    </lineage>
</organism>
<gene>
    <name evidence="2" type="ORF">DFH07DRAFT_970801</name>
</gene>
<feature type="region of interest" description="Disordered" evidence="1">
    <location>
        <begin position="161"/>
        <end position="184"/>
    </location>
</feature>
<reference evidence="2" key="1">
    <citation type="submission" date="2023-03" db="EMBL/GenBank/DDBJ databases">
        <title>Massive genome expansion in bonnet fungi (Mycena s.s.) driven by repeated elements and novel gene families across ecological guilds.</title>
        <authorList>
            <consortium name="Lawrence Berkeley National Laboratory"/>
            <person name="Harder C.B."/>
            <person name="Miyauchi S."/>
            <person name="Viragh M."/>
            <person name="Kuo A."/>
            <person name="Thoen E."/>
            <person name="Andreopoulos B."/>
            <person name="Lu D."/>
            <person name="Skrede I."/>
            <person name="Drula E."/>
            <person name="Henrissat B."/>
            <person name="Morin E."/>
            <person name="Kohler A."/>
            <person name="Barry K."/>
            <person name="LaButti K."/>
            <person name="Morin E."/>
            <person name="Salamov A."/>
            <person name="Lipzen A."/>
            <person name="Mereny Z."/>
            <person name="Hegedus B."/>
            <person name="Baldrian P."/>
            <person name="Stursova M."/>
            <person name="Weitz H."/>
            <person name="Taylor A."/>
            <person name="Grigoriev I.V."/>
            <person name="Nagy L.G."/>
            <person name="Martin F."/>
            <person name="Kauserud H."/>
        </authorList>
    </citation>
    <scope>NUCLEOTIDE SEQUENCE</scope>
    <source>
        <strain evidence="2">CBHHK188m</strain>
    </source>
</reference>